<feature type="chain" id="PRO_5046495448" description="Lipoprotein LpqH" evidence="1">
    <location>
        <begin position="25"/>
        <end position="121"/>
    </location>
</feature>
<gene>
    <name evidence="2" type="ORF">GCM10025863_18750</name>
</gene>
<reference evidence="3" key="1">
    <citation type="journal article" date="2019" name="Int. J. Syst. Evol. Microbiol.">
        <title>The Global Catalogue of Microorganisms (GCM) 10K type strain sequencing project: providing services to taxonomists for standard genome sequencing and annotation.</title>
        <authorList>
            <consortium name="The Broad Institute Genomics Platform"/>
            <consortium name="The Broad Institute Genome Sequencing Center for Infectious Disease"/>
            <person name="Wu L."/>
            <person name="Ma J."/>
        </authorList>
    </citation>
    <scope>NUCLEOTIDE SEQUENCE [LARGE SCALE GENOMIC DNA]</scope>
    <source>
        <strain evidence="3">NBRC 106310</strain>
    </source>
</reference>
<evidence type="ECO:0008006" key="4">
    <source>
        <dbReference type="Google" id="ProtNLM"/>
    </source>
</evidence>
<dbReference type="RefSeq" id="WP_286299268.1">
    <property type="nucleotide sequence ID" value="NZ_AP027728.1"/>
</dbReference>
<feature type="signal peptide" evidence="1">
    <location>
        <begin position="1"/>
        <end position="24"/>
    </location>
</feature>
<dbReference type="EMBL" id="AP027728">
    <property type="protein sequence ID" value="BDZ39261.1"/>
    <property type="molecule type" value="Genomic_DNA"/>
</dbReference>
<name>A0ABM8FUA4_9MICO</name>
<protein>
    <recommendedName>
        <fullName evidence="4">Lipoprotein LpqH</fullName>
    </recommendedName>
</protein>
<evidence type="ECO:0000313" key="3">
    <source>
        <dbReference type="Proteomes" id="UP001321543"/>
    </source>
</evidence>
<evidence type="ECO:0000313" key="2">
    <source>
        <dbReference type="EMBL" id="BDZ39261.1"/>
    </source>
</evidence>
<organism evidence="2 3">
    <name type="scientific">Microbacterium suwonense</name>
    <dbReference type="NCBI Taxonomy" id="683047"/>
    <lineage>
        <taxon>Bacteria</taxon>
        <taxon>Bacillati</taxon>
        <taxon>Actinomycetota</taxon>
        <taxon>Actinomycetes</taxon>
        <taxon>Micrococcales</taxon>
        <taxon>Microbacteriaceae</taxon>
        <taxon>Microbacterium</taxon>
    </lineage>
</organism>
<dbReference type="PROSITE" id="PS51257">
    <property type="entry name" value="PROKAR_LIPOPROTEIN"/>
    <property type="match status" value="1"/>
</dbReference>
<dbReference type="Proteomes" id="UP001321543">
    <property type="component" value="Chromosome"/>
</dbReference>
<proteinExistence type="predicted"/>
<sequence>MRKSWTAGAVLGIAAILTLSGCFGTGTEPKQEPATIVKTIDELQGAKVQLAPGESLGVDTAEQDAVPYAAMILDGSIASYEPSRDGSQIRIIAVAPGTTDVLLGDPDQRVDDVSFTLTVTQ</sequence>
<keyword evidence="3" id="KW-1185">Reference proteome</keyword>
<accession>A0ABM8FUA4</accession>
<evidence type="ECO:0000256" key="1">
    <source>
        <dbReference type="SAM" id="SignalP"/>
    </source>
</evidence>
<keyword evidence="1" id="KW-0732">Signal</keyword>